<organism evidence="1">
    <name type="scientific">marine sediment metagenome</name>
    <dbReference type="NCBI Taxonomy" id="412755"/>
    <lineage>
        <taxon>unclassified sequences</taxon>
        <taxon>metagenomes</taxon>
        <taxon>ecological metagenomes</taxon>
    </lineage>
</organism>
<feature type="non-terminal residue" evidence="1">
    <location>
        <position position="226"/>
    </location>
</feature>
<gene>
    <name evidence="1" type="ORF">S01H1_79282</name>
</gene>
<feature type="non-terminal residue" evidence="1">
    <location>
        <position position="1"/>
    </location>
</feature>
<comment type="caution">
    <text evidence="1">The sequence shown here is derived from an EMBL/GenBank/DDBJ whole genome shotgun (WGS) entry which is preliminary data.</text>
</comment>
<dbReference type="AlphaFoldDB" id="X0YYC5"/>
<name>X0YYC5_9ZZZZ</name>
<reference evidence="1" key="1">
    <citation type="journal article" date="2014" name="Front. Microbiol.">
        <title>High frequency of phylogenetically diverse reductive dehalogenase-homologous genes in deep subseafloor sedimentary metagenomes.</title>
        <authorList>
            <person name="Kawai M."/>
            <person name="Futagami T."/>
            <person name="Toyoda A."/>
            <person name="Takaki Y."/>
            <person name="Nishi S."/>
            <person name="Hori S."/>
            <person name="Arai W."/>
            <person name="Tsubouchi T."/>
            <person name="Morono Y."/>
            <person name="Uchiyama I."/>
            <person name="Ito T."/>
            <person name="Fujiyama A."/>
            <person name="Inagaki F."/>
            <person name="Takami H."/>
        </authorList>
    </citation>
    <scope>NUCLEOTIDE SEQUENCE</scope>
    <source>
        <strain evidence="1">Expedition CK06-06</strain>
    </source>
</reference>
<protein>
    <submittedName>
        <fullName evidence="1">Uncharacterized protein</fullName>
    </submittedName>
</protein>
<sequence>NEIDASADNTGSYSWTIPNDISTTVKVKISDVNDSASYDTSSNNFKIRGSLRITAPNGAESWIVDSSENITWVRNGSIATVKLEYSTDGGTTYDLIDSSITATDLSYAWTIPDDISSAVRVKITNEADSTIFDASDSDFAIKGSLALTSPNGAEVWVVSDAEAITWTYTGSIANVKLDYSTNAGLTYPNPIIAQTPCDGAHGWTIPDDISETVKVRISDFTDDTVN</sequence>
<dbReference type="EMBL" id="BARS01053432">
    <property type="protein sequence ID" value="GAG51482.1"/>
    <property type="molecule type" value="Genomic_DNA"/>
</dbReference>
<proteinExistence type="predicted"/>
<evidence type="ECO:0000313" key="1">
    <source>
        <dbReference type="EMBL" id="GAG51482.1"/>
    </source>
</evidence>
<accession>X0YYC5</accession>